<keyword evidence="2" id="KW-0479">Metal-binding</keyword>
<keyword evidence="5" id="KW-0482">Metalloprotease</keyword>
<dbReference type="PANTHER" id="PTHR34858">
    <property type="entry name" value="CYSO-CYSTEINE PEPTIDASE"/>
    <property type="match status" value="1"/>
</dbReference>
<feature type="domain" description="JAB1/MPN/MOV34 metalloenzyme" evidence="6">
    <location>
        <begin position="19"/>
        <end position="152"/>
    </location>
</feature>
<gene>
    <name evidence="7" type="ORF">CQA01_20880</name>
</gene>
<dbReference type="Gene3D" id="3.40.140.10">
    <property type="entry name" value="Cytidine Deaminase, domain 2"/>
    <property type="match status" value="1"/>
</dbReference>
<dbReference type="PANTHER" id="PTHR34858:SF1">
    <property type="entry name" value="CYSO-CYSTEINE PEPTIDASE"/>
    <property type="match status" value="1"/>
</dbReference>
<keyword evidence="8" id="KW-1185">Reference proteome</keyword>
<dbReference type="SUPFAM" id="SSF102712">
    <property type="entry name" value="JAB1/MPN domain"/>
    <property type="match status" value="1"/>
</dbReference>
<dbReference type="FunFam" id="3.40.140.10:FF:000085">
    <property type="entry name" value="Mov34/MPN/PAD-1 family protein"/>
    <property type="match status" value="1"/>
</dbReference>
<dbReference type="InterPro" id="IPR028090">
    <property type="entry name" value="JAB_dom_prok"/>
</dbReference>
<evidence type="ECO:0000313" key="8">
    <source>
        <dbReference type="Proteomes" id="UP000321301"/>
    </source>
</evidence>
<evidence type="ECO:0000313" key="7">
    <source>
        <dbReference type="EMBL" id="GEO21554.1"/>
    </source>
</evidence>
<proteinExistence type="predicted"/>
<dbReference type="Proteomes" id="UP000321301">
    <property type="component" value="Unassembled WGS sequence"/>
</dbReference>
<evidence type="ECO:0000256" key="3">
    <source>
        <dbReference type="ARBA" id="ARBA00022801"/>
    </source>
</evidence>
<protein>
    <recommendedName>
        <fullName evidence="6">JAB1/MPN/MOV34 metalloenzyme domain-containing protein</fullName>
    </recommendedName>
</protein>
<dbReference type="EMBL" id="BJYV01000007">
    <property type="protein sequence ID" value="GEO21554.1"/>
    <property type="molecule type" value="Genomic_DNA"/>
</dbReference>
<evidence type="ECO:0000256" key="1">
    <source>
        <dbReference type="ARBA" id="ARBA00022670"/>
    </source>
</evidence>
<evidence type="ECO:0000256" key="4">
    <source>
        <dbReference type="ARBA" id="ARBA00022833"/>
    </source>
</evidence>
<organism evidence="7 8">
    <name type="scientific">Cyclobacterium qasimii</name>
    <dbReference type="NCBI Taxonomy" id="1350429"/>
    <lineage>
        <taxon>Bacteria</taxon>
        <taxon>Pseudomonadati</taxon>
        <taxon>Bacteroidota</taxon>
        <taxon>Cytophagia</taxon>
        <taxon>Cytophagales</taxon>
        <taxon>Cyclobacteriaceae</taxon>
        <taxon>Cyclobacterium</taxon>
    </lineage>
</organism>
<dbReference type="InterPro" id="IPR000555">
    <property type="entry name" value="JAMM/MPN+_dom"/>
</dbReference>
<sequence length="157" mass="18223">MKTAFIYNKAYYLNKIELMLHLEEKTLREILNKVEKNPEETCGFLLGKSNKNDKTIATFIAAKNVSKNNKAQRYEISPKAYLMAEKAALENKMEILGIYHTHLNWPANPSETDRLAAFPGLSYMIISLREQVFSDIKSWLLTEDFSFKEEKIELKII</sequence>
<keyword evidence="1" id="KW-0645">Protease</keyword>
<dbReference type="AlphaFoldDB" id="A0A512CBH1"/>
<evidence type="ECO:0000259" key="6">
    <source>
        <dbReference type="SMART" id="SM00232"/>
    </source>
</evidence>
<dbReference type="GO" id="GO:0008235">
    <property type="term" value="F:metalloexopeptidase activity"/>
    <property type="evidence" value="ECO:0007669"/>
    <property type="project" value="TreeGrafter"/>
</dbReference>
<evidence type="ECO:0000256" key="5">
    <source>
        <dbReference type="ARBA" id="ARBA00023049"/>
    </source>
</evidence>
<keyword evidence="3" id="KW-0378">Hydrolase</keyword>
<dbReference type="InterPro" id="IPR051929">
    <property type="entry name" value="VirAsm_ModProt"/>
</dbReference>
<accession>A0A512CBH1</accession>
<evidence type="ECO:0000256" key="2">
    <source>
        <dbReference type="ARBA" id="ARBA00022723"/>
    </source>
</evidence>
<dbReference type="GO" id="GO:0008270">
    <property type="term" value="F:zinc ion binding"/>
    <property type="evidence" value="ECO:0007669"/>
    <property type="project" value="TreeGrafter"/>
</dbReference>
<reference evidence="7 8" key="1">
    <citation type="submission" date="2019-07" db="EMBL/GenBank/DDBJ databases">
        <title>Whole genome shotgun sequence of Cyclobacterium qasimii NBRC 106168.</title>
        <authorList>
            <person name="Hosoyama A."/>
            <person name="Uohara A."/>
            <person name="Ohji S."/>
            <person name="Ichikawa N."/>
        </authorList>
    </citation>
    <scope>NUCLEOTIDE SEQUENCE [LARGE SCALE GENOMIC DNA]</scope>
    <source>
        <strain evidence="7 8">NBRC 106168</strain>
    </source>
</reference>
<keyword evidence="4" id="KW-0862">Zinc</keyword>
<dbReference type="GO" id="GO:0006508">
    <property type="term" value="P:proteolysis"/>
    <property type="evidence" value="ECO:0007669"/>
    <property type="project" value="UniProtKB-KW"/>
</dbReference>
<comment type="caution">
    <text evidence="7">The sequence shown here is derived from an EMBL/GenBank/DDBJ whole genome shotgun (WGS) entry which is preliminary data.</text>
</comment>
<dbReference type="CDD" id="cd08070">
    <property type="entry name" value="MPN_like"/>
    <property type="match status" value="1"/>
</dbReference>
<dbReference type="SMART" id="SM00232">
    <property type="entry name" value="JAB_MPN"/>
    <property type="match status" value="1"/>
</dbReference>
<name>A0A512CBH1_9BACT</name>
<dbReference type="Pfam" id="PF14464">
    <property type="entry name" value="Prok-JAB"/>
    <property type="match status" value="1"/>
</dbReference>